<evidence type="ECO:0000256" key="2">
    <source>
        <dbReference type="ARBA" id="ARBA00023125"/>
    </source>
</evidence>
<keyword evidence="3" id="KW-0804">Transcription</keyword>
<evidence type="ECO:0000256" key="1">
    <source>
        <dbReference type="ARBA" id="ARBA00023015"/>
    </source>
</evidence>
<feature type="region of interest" description="Disordered" evidence="6">
    <location>
        <begin position="24"/>
        <end position="44"/>
    </location>
</feature>
<evidence type="ECO:0000259" key="8">
    <source>
        <dbReference type="PROSITE" id="PS51293"/>
    </source>
</evidence>
<dbReference type="InterPro" id="IPR017884">
    <property type="entry name" value="SANT_dom"/>
</dbReference>
<dbReference type="PANTHER" id="PTHR46621">
    <property type="entry name" value="SNRNA-ACTIVATING PROTEIN COMPLEX SUBUNIT 4"/>
    <property type="match status" value="1"/>
</dbReference>
<comment type="caution">
    <text evidence="10">The sequence shown here is derived from an EMBL/GenBank/DDBJ whole genome shotgun (WGS) entry which is preliminary data.</text>
</comment>
<keyword evidence="11" id="KW-1185">Reference proteome</keyword>
<feature type="region of interest" description="Disordered" evidence="6">
    <location>
        <begin position="1380"/>
        <end position="1399"/>
    </location>
</feature>
<evidence type="ECO:0000256" key="4">
    <source>
        <dbReference type="ARBA" id="ARBA00023242"/>
    </source>
</evidence>
<evidence type="ECO:0000256" key="3">
    <source>
        <dbReference type="ARBA" id="ARBA00023163"/>
    </source>
</evidence>
<dbReference type="PROSITE" id="PS51293">
    <property type="entry name" value="SANT"/>
    <property type="match status" value="1"/>
</dbReference>
<feature type="compositionally biased region" description="Acidic residues" evidence="6">
    <location>
        <begin position="763"/>
        <end position="786"/>
    </location>
</feature>
<feature type="compositionally biased region" description="Polar residues" evidence="6">
    <location>
        <begin position="1305"/>
        <end position="1315"/>
    </location>
</feature>
<dbReference type="PANTHER" id="PTHR46621:SF1">
    <property type="entry name" value="SNRNA-ACTIVATING PROTEIN COMPLEX SUBUNIT 4"/>
    <property type="match status" value="1"/>
</dbReference>
<dbReference type="EMBL" id="PZQS01000011">
    <property type="protein sequence ID" value="PVD22538.1"/>
    <property type="molecule type" value="Genomic_DNA"/>
</dbReference>
<feature type="domain" description="Myb-like" evidence="7">
    <location>
        <begin position="423"/>
        <end position="474"/>
    </location>
</feature>
<feature type="domain" description="HTH myb-type" evidence="9">
    <location>
        <begin position="371"/>
        <end position="426"/>
    </location>
</feature>
<keyword evidence="1" id="KW-0805">Transcription regulation</keyword>
<dbReference type="GO" id="GO:0001006">
    <property type="term" value="F:RNA polymerase III type 3 promoter sequence-specific DNA binding"/>
    <property type="evidence" value="ECO:0007669"/>
    <property type="project" value="TreeGrafter"/>
</dbReference>
<feature type="domain" description="Myb-like" evidence="7">
    <location>
        <begin position="371"/>
        <end position="422"/>
    </location>
</feature>
<dbReference type="Pfam" id="PF00249">
    <property type="entry name" value="Myb_DNA-binding"/>
    <property type="match status" value="3"/>
</dbReference>
<dbReference type="InterPro" id="IPR001005">
    <property type="entry name" value="SANT/Myb"/>
</dbReference>
<dbReference type="CDD" id="cd00167">
    <property type="entry name" value="SANT"/>
    <property type="match status" value="3"/>
</dbReference>
<feature type="domain" description="SANT" evidence="8">
    <location>
        <begin position="379"/>
        <end position="420"/>
    </location>
</feature>
<dbReference type="PROSITE" id="PS50090">
    <property type="entry name" value="MYB_LIKE"/>
    <property type="match status" value="3"/>
</dbReference>
<feature type="region of interest" description="Disordered" evidence="6">
    <location>
        <begin position="637"/>
        <end position="659"/>
    </location>
</feature>
<feature type="region of interest" description="Disordered" evidence="6">
    <location>
        <begin position="852"/>
        <end position="907"/>
    </location>
</feature>
<feature type="domain" description="HTH myb-type" evidence="9">
    <location>
        <begin position="428"/>
        <end position="478"/>
    </location>
</feature>
<dbReference type="InterPro" id="IPR017930">
    <property type="entry name" value="Myb_dom"/>
</dbReference>
<dbReference type="GO" id="GO:0019185">
    <property type="term" value="C:snRNA-activating protein complex"/>
    <property type="evidence" value="ECO:0007669"/>
    <property type="project" value="TreeGrafter"/>
</dbReference>
<dbReference type="Gene3D" id="1.10.10.60">
    <property type="entry name" value="Homeodomain-like"/>
    <property type="match status" value="3"/>
</dbReference>
<sequence>MDDDERVELEADIEKIHHTLEADRSRWQFDDYDDSDEDSDDEDNLCIDLETQPSASVSVASVSARSGGGRTTPSAQSLVSRQTVESETADQDEDAENLFREVGVVIDQASVTPDLPASISSCLALNRAYQDLISEHIDQIELALAENREAQRVLQEETSDSSKQLPTKKRFLYSMAPPYFKQGQSSCPRTNEDVVQKQITKEPNLDMRPDMPWNQRMRSLLKDAVKDDALEKLLQPLLSRQELEEEKLQDVEENSNQWNSIRKKIADIEKEIEKKKDTSEEQLLRDVDVERVDWMKISNLTTGRTAFQCLQHYQQNLNRQMLHRPWTEKEDKRLLKVVEKCQQCHFNWHRVSQYMDGRSHTQCYKRFCKIDPNKNTGHWTETEDAQLIAAVKLLGTNNWVKIQDLVPSRSKEQCRERYINSLDPNLSRHAWTYEEDKKLLMLEQKYGKGNWVKMCKEMPGRTDNQLLHRFRRLEDWAQKAKWFQTQPQMTKDLLLGKNMPADKKNAAYRANWEQFFKVFAVLEEDYAKQEADREKGDVVVPRPPFLLGLASKGAQKIWERRMQLHRLVETHMEKLREKLQDCGSETSSLQDAIMSLSHDVANARELEQLQREGVAELLPRQPTSVYVRDLLAISRGLMPPTMHGTKTRSEPSMKKEKVPRKEIDRVKFKKSCALRTELRRVMRTNLREPLIKPGRPRKFFWRQNREQTLSSKELEPIRANALNLYLKSLGADASVLLAEGRKSFPELAPRYEAEAAAAATAMTDDEDDEEKDESDEEEKLQLEEMDGSQTVRRSKRARKSKVFEDLTQPEPIMMECEDPEMKKKLKDYETLEWMCKVLRIPAAHTTSAQGITNTKMDGTQAGERGQDNESHDNVWAGENLKSAASRDAETQLTVPQSHEGAETRRGNKVMQAIQVSGVASTQDVPASCKERTSPLLNSTLSYSLPPLPPTNTTLQSFKLLLLKRNDLIQRAGYYYDLLHYKTRKDAQLAQLIRSGKHLEVLNKRSEDLSKVMSKISQETAHNRQGKKRKLSGLSANENIALEMEDPRIVQNLRKTDAYRLLQARFQAAFLWPVILSAIYPPFQRQDFTEKAELGERQGAFADPEVVETTWKHMRNRPAMLKSKQFYKFSTKTKMEKKTIMSRRHKKSILKQVRALMVDENDPNPVVTMENDSDDQVTENDSVPISTTTPGTSQQDGADFGGLNPSKSVTESGSETVAQKAKRPKKSASCNQMQPVRKSQRCIQRVTYEDRLNKKRSKDKLQQAMCADMNTEPAEKQHRLRRSRCFRQFLIDAMVRAKEQQETETSKNAWTTNSYESDSDDDLPREDGQSLNWLANLPAAQKDSIIELEKATAVVEQTSAALPSHPVDLVTNTAGPARKLISQNSATAHAKAKQNKAMDP</sequence>
<feature type="region of interest" description="Disordered" evidence="6">
    <location>
        <begin position="754"/>
        <end position="804"/>
    </location>
</feature>
<dbReference type="Proteomes" id="UP000245119">
    <property type="component" value="Linkage Group LG11"/>
</dbReference>
<feature type="region of interest" description="Disordered" evidence="6">
    <location>
        <begin position="57"/>
        <end position="95"/>
    </location>
</feature>
<dbReference type="SUPFAM" id="SSF46689">
    <property type="entry name" value="Homeodomain-like"/>
    <property type="match status" value="2"/>
</dbReference>
<dbReference type="InterPro" id="IPR051575">
    <property type="entry name" value="Myb-like_DNA-bd"/>
</dbReference>
<dbReference type="GO" id="GO:0042796">
    <property type="term" value="P:snRNA transcription by RNA polymerase III"/>
    <property type="evidence" value="ECO:0007669"/>
    <property type="project" value="TreeGrafter"/>
</dbReference>
<organism evidence="10 11">
    <name type="scientific">Pomacea canaliculata</name>
    <name type="common">Golden apple snail</name>
    <dbReference type="NCBI Taxonomy" id="400727"/>
    <lineage>
        <taxon>Eukaryota</taxon>
        <taxon>Metazoa</taxon>
        <taxon>Spiralia</taxon>
        <taxon>Lophotrochozoa</taxon>
        <taxon>Mollusca</taxon>
        <taxon>Gastropoda</taxon>
        <taxon>Caenogastropoda</taxon>
        <taxon>Architaenioglossa</taxon>
        <taxon>Ampullarioidea</taxon>
        <taxon>Ampullariidae</taxon>
        <taxon>Pomacea</taxon>
    </lineage>
</organism>
<feature type="domain" description="HTH myb-type" evidence="9">
    <location>
        <begin position="323"/>
        <end position="366"/>
    </location>
</feature>
<evidence type="ECO:0000256" key="6">
    <source>
        <dbReference type="SAM" id="MobiDB-lite"/>
    </source>
</evidence>
<feature type="domain" description="Myb-like" evidence="7">
    <location>
        <begin position="318"/>
        <end position="367"/>
    </location>
</feature>
<evidence type="ECO:0000259" key="7">
    <source>
        <dbReference type="PROSITE" id="PS50090"/>
    </source>
</evidence>
<feature type="coiled-coil region" evidence="5">
    <location>
        <begin position="133"/>
        <end position="160"/>
    </location>
</feature>
<dbReference type="GO" id="GO:0042795">
    <property type="term" value="P:snRNA transcription by RNA polymerase II"/>
    <property type="evidence" value="ECO:0007669"/>
    <property type="project" value="TreeGrafter"/>
</dbReference>
<evidence type="ECO:0000256" key="5">
    <source>
        <dbReference type="SAM" id="Coils"/>
    </source>
</evidence>
<reference evidence="10 11" key="1">
    <citation type="submission" date="2018-04" db="EMBL/GenBank/DDBJ databases">
        <title>The genome of golden apple snail Pomacea canaliculata provides insight into stress tolerance and invasive adaptation.</title>
        <authorList>
            <person name="Liu C."/>
            <person name="Liu B."/>
            <person name="Ren Y."/>
            <person name="Zhang Y."/>
            <person name="Wang H."/>
            <person name="Li S."/>
            <person name="Jiang F."/>
            <person name="Yin L."/>
            <person name="Zhang G."/>
            <person name="Qian W."/>
            <person name="Fan W."/>
        </authorList>
    </citation>
    <scope>NUCLEOTIDE SEQUENCE [LARGE SCALE GENOMIC DNA]</scope>
    <source>
        <strain evidence="10">SZHN2017</strain>
        <tissue evidence="10">Muscle</tissue>
    </source>
</reference>
<proteinExistence type="predicted"/>
<accession>A0A2T7NMZ7</accession>
<evidence type="ECO:0008006" key="12">
    <source>
        <dbReference type="Google" id="ProtNLM"/>
    </source>
</evidence>
<evidence type="ECO:0000313" key="10">
    <source>
        <dbReference type="EMBL" id="PVD22538.1"/>
    </source>
</evidence>
<dbReference type="OrthoDB" id="2143914at2759"/>
<evidence type="ECO:0000313" key="11">
    <source>
        <dbReference type="Proteomes" id="UP000245119"/>
    </source>
</evidence>
<keyword evidence="4" id="KW-0539">Nucleus</keyword>
<dbReference type="STRING" id="400727.A0A2T7NMZ7"/>
<feature type="compositionally biased region" description="Polar residues" evidence="6">
    <location>
        <begin position="1204"/>
        <end position="1216"/>
    </location>
</feature>
<dbReference type="PROSITE" id="PS51294">
    <property type="entry name" value="HTH_MYB"/>
    <property type="match status" value="3"/>
</dbReference>
<keyword evidence="2" id="KW-0238">DNA-binding</keyword>
<feature type="compositionally biased region" description="Polar residues" evidence="6">
    <location>
        <begin position="71"/>
        <end position="86"/>
    </location>
</feature>
<keyword evidence="5" id="KW-0175">Coiled coil</keyword>
<feature type="region of interest" description="Disordered" evidence="6">
    <location>
        <begin position="1296"/>
        <end position="1328"/>
    </location>
</feature>
<gene>
    <name evidence="10" type="ORF">C0Q70_18352</name>
</gene>
<feature type="compositionally biased region" description="Basic and acidic residues" evidence="6">
    <location>
        <begin position="647"/>
        <end position="659"/>
    </location>
</feature>
<feature type="compositionally biased region" description="Polar residues" evidence="6">
    <location>
        <begin position="1178"/>
        <end position="1195"/>
    </location>
</feature>
<feature type="compositionally biased region" description="Acidic residues" evidence="6">
    <location>
        <begin position="30"/>
        <end position="44"/>
    </location>
</feature>
<feature type="region of interest" description="Disordered" evidence="6">
    <location>
        <begin position="1159"/>
        <end position="1241"/>
    </location>
</feature>
<evidence type="ECO:0000259" key="9">
    <source>
        <dbReference type="PROSITE" id="PS51294"/>
    </source>
</evidence>
<dbReference type="GO" id="GO:0000978">
    <property type="term" value="F:RNA polymerase II cis-regulatory region sequence-specific DNA binding"/>
    <property type="evidence" value="ECO:0007669"/>
    <property type="project" value="TreeGrafter"/>
</dbReference>
<name>A0A2T7NMZ7_POMCA</name>
<dbReference type="InterPro" id="IPR009057">
    <property type="entry name" value="Homeodomain-like_sf"/>
</dbReference>
<protein>
    <recommendedName>
        <fullName evidence="12">snRNA-activating protein complex subunit 4</fullName>
    </recommendedName>
</protein>
<dbReference type="SMART" id="SM00717">
    <property type="entry name" value="SANT"/>
    <property type="match status" value="4"/>
</dbReference>